<dbReference type="EMBL" id="FOOU01000011">
    <property type="protein sequence ID" value="SFG70714.1"/>
    <property type="molecule type" value="Genomic_DNA"/>
</dbReference>
<evidence type="ECO:0000259" key="1">
    <source>
        <dbReference type="Pfam" id="PF14229"/>
    </source>
</evidence>
<sequence length="134" mass="14593">MAKLTDIKGINETSAEKLKVAGATTQESFLTACGDKKGRKEVAAKTGIDEKEILGWLNRADLARIKGVSTLYADLLELAGVDTVPELAQRNGANLHAKMDECNSEQKLVEKMPAASQVEEWVKQAKALPRAIHY</sequence>
<evidence type="ECO:0000313" key="3">
    <source>
        <dbReference type="Proteomes" id="UP000198623"/>
    </source>
</evidence>
<dbReference type="STRING" id="1045558.SAMN05216175_111128"/>
<gene>
    <name evidence="2" type="ORF">SAMN05216175_111128</name>
</gene>
<dbReference type="InterPro" id="IPR025567">
    <property type="entry name" value="DUF4332"/>
</dbReference>
<proteinExistence type="predicted"/>
<dbReference type="Pfam" id="PF14229">
    <property type="entry name" value="DUF4332"/>
    <property type="match status" value="1"/>
</dbReference>
<dbReference type="RefSeq" id="WP_090729029.1">
    <property type="nucleotide sequence ID" value="NZ_FOOU01000011.1"/>
</dbReference>
<reference evidence="3" key="1">
    <citation type="submission" date="2016-10" db="EMBL/GenBank/DDBJ databases">
        <authorList>
            <person name="Varghese N."/>
            <person name="Submissions S."/>
        </authorList>
    </citation>
    <scope>NUCLEOTIDE SEQUENCE [LARGE SCALE GENOMIC DNA]</scope>
    <source>
        <strain evidence="3">CGMCC 1.10971</strain>
    </source>
</reference>
<keyword evidence="3" id="KW-1185">Reference proteome</keyword>
<feature type="domain" description="DUF4332" evidence="1">
    <location>
        <begin position="9"/>
        <end position="128"/>
    </location>
</feature>
<dbReference type="Gene3D" id="1.10.150.20">
    <property type="entry name" value="5' to 3' exonuclease, C-terminal subdomain"/>
    <property type="match status" value="1"/>
</dbReference>
<accession>A0A1I2U0X4</accession>
<name>A0A1I2U0X4_9GAMM</name>
<organism evidence="2 3">
    <name type="scientific">Neptunomonas qingdaonensis</name>
    <dbReference type="NCBI Taxonomy" id="1045558"/>
    <lineage>
        <taxon>Bacteria</taxon>
        <taxon>Pseudomonadati</taxon>
        <taxon>Pseudomonadota</taxon>
        <taxon>Gammaproteobacteria</taxon>
        <taxon>Oceanospirillales</taxon>
        <taxon>Oceanospirillaceae</taxon>
        <taxon>Neptunomonas</taxon>
    </lineage>
</organism>
<evidence type="ECO:0000313" key="2">
    <source>
        <dbReference type="EMBL" id="SFG70714.1"/>
    </source>
</evidence>
<dbReference type="OrthoDB" id="9794786at2"/>
<protein>
    <recommendedName>
        <fullName evidence="1">DUF4332 domain-containing protein</fullName>
    </recommendedName>
</protein>
<dbReference type="Proteomes" id="UP000198623">
    <property type="component" value="Unassembled WGS sequence"/>
</dbReference>
<dbReference type="AlphaFoldDB" id="A0A1I2U0X4"/>